<dbReference type="EMBL" id="JBHUEE010000002">
    <property type="protein sequence ID" value="MFD1717536.1"/>
    <property type="molecule type" value="Genomic_DNA"/>
</dbReference>
<dbReference type="PANTHER" id="PTHR10996:SF178">
    <property type="entry name" value="2-HYDROXYACID DEHYDROGENASE YGL185C-RELATED"/>
    <property type="match status" value="1"/>
</dbReference>
<evidence type="ECO:0000313" key="7">
    <source>
        <dbReference type="EMBL" id="MFD1717536.1"/>
    </source>
</evidence>
<gene>
    <name evidence="7" type="ORF">ACFSE6_06795</name>
</gene>
<dbReference type="Pfam" id="PF02826">
    <property type="entry name" value="2-Hacid_dh_C"/>
    <property type="match status" value="1"/>
</dbReference>
<dbReference type="PANTHER" id="PTHR10996">
    <property type="entry name" value="2-HYDROXYACID DEHYDROGENASE-RELATED"/>
    <property type="match status" value="1"/>
</dbReference>
<feature type="domain" description="D-isomer specific 2-hydroxyacid dehydrogenase catalytic" evidence="5">
    <location>
        <begin position="29"/>
        <end position="322"/>
    </location>
</feature>
<dbReference type="CDD" id="cd12165">
    <property type="entry name" value="2-Hacid_dh_6"/>
    <property type="match status" value="1"/>
</dbReference>
<evidence type="ECO:0000259" key="6">
    <source>
        <dbReference type="Pfam" id="PF02826"/>
    </source>
</evidence>
<dbReference type="InterPro" id="IPR006140">
    <property type="entry name" value="D-isomer_DH_NAD-bd"/>
</dbReference>
<keyword evidence="3" id="KW-0520">NAD</keyword>
<keyword evidence="8" id="KW-1185">Reference proteome</keyword>
<evidence type="ECO:0000256" key="1">
    <source>
        <dbReference type="ARBA" id="ARBA00005854"/>
    </source>
</evidence>
<dbReference type="SUPFAM" id="SSF51735">
    <property type="entry name" value="NAD(P)-binding Rossmann-fold domains"/>
    <property type="match status" value="1"/>
</dbReference>
<comment type="similarity">
    <text evidence="1 4">Belongs to the D-isomer specific 2-hydroxyacid dehydrogenase family.</text>
</comment>
<organism evidence="7 8">
    <name type="scientific">Georgenia deserti</name>
    <dbReference type="NCBI Taxonomy" id="2093781"/>
    <lineage>
        <taxon>Bacteria</taxon>
        <taxon>Bacillati</taxon>
        <taxon>Actinomycetota</taxon>
        <taxon>Actinomycetes</taxon>
        <taxon>Micrococcales</taxon>
        <taxon>Bogoriellaceae</taxon>
        <taxon>Georgenia</taxon>
    </lineage>
</organism>
<feature type="domain" description="D-isomer specific 2-hydroxyacid dehydrogenase NAD-binding" evidence="6">
    <location>
        <begin position="102"/>
        <end position="290"/>
    </location>
</feature>
<dbReference type="SUPFAM" id="SSF52283">
    <property type="entry name" value="Formate/glycerate dehydrogenase catalytic domain-like"/>
    <property type="match status" value="1"/>
</dbReference>
<dbReference type="RefSeq" id="WP_388003956.1">
    <property type="nucleotide sequence ID" value="NZ_JBHUEE010000002.1"/>
</dbReference>
<evidence type="ECO:0000256" key="2">
    <source>
        <dbReference type="ARBA" id="ARBA00023002"/>
    </source>
</evidence>
<name>A0ABW4L632_9MICO</name>
<dbReference type="InterPro" id="IPR036291">
    <property type="entry name" value="NAD(P)-bd_dom_sf"/>
</dbReference>
<dbReference type="PROSITE" id="PS00671">
    <property type="entry name" value="D_2_HYDROXYACID_DH_3"/>
    <property type="match status" value="1"/>
</dbReference>
<dbReference type="InterPro" id="IPR006139">
    <property type="entry name" value="D-isomer_2_OHA_DH_cat_dom"/>
</dbReference>
<evidence type="ECO:0000256" key="3">
    <source>
        <dbReference type="ARBA" id="ARBA00023027"/>
    </source>
</evidence>
<accession>A0ABW4L632</accession>
<dbReference type="InterPro" id="IPR050223">
    <property type="entry name" value="D-isomer_2-hydroxyacid_DH"/>
</dbReference>
<sequence length="327" mass="35207">MHVVVADRSLARFAPALEQHLPEARWSYPDPADAGAVEAALADAEVFVGGRYTAAMATAAPKLRLVHAAGAGTDAIDVDALPPHVAVANVYEHERSMGEHVLMVMLALSRRLLTTDRALRHGRWLNPNHDPGVPLDTTLAGRSVGIVGYGHIGREVARLASAFEMTVRAVRRRPRPGDEEGLDFLGGEEALPQLLAESDFLVVCVPLSEHTRGLIGAAELARMRSTACLINVARGPVVDEEALYEALRSGRIAGAGLDVWYQPPPEPGHRALPAALPFGELDNVVLTPHNSGVTEETFRRRADVVGENLARLARGEDLTNLIREARS</sequence>
<protein>
    <submittedName>
        <fullName evidence="7">2-hydroxyacid dehydrogenase</fullName>
    </submittedName>
</protein>
<keyword evidence="2 4" id="KW-0560">Oxidoreductase</keyword>
<proteinExistence type="inferred from homology"/>
<evidence type="ECO:0000313" key="8">
    <source>
        <dbReference type="Proteomes" id="UP001597277"/>
    </source>
</evidence>
<evidence type="ECO:0000259" key="5">
    <source>
        <dbReference type="Pfam" id="PF00389"/>
    </source>
</evidence>
<dbReference type="Proteomes" id="UP001597277">
    <property type="component" value="Unassembled WGS sequence"/>
</dbReference>
<comment type="caution">
    <text evidence="7">The sequence shown here is derived from an EMBL/GenBank/DDBJ whole genome shotgun (WGS) entry which is preliminary data.</text>
</comment>
<dbReference type="InterPro" id="IPR029753">
    <property type="entry name" value="D-isomer_DH_CS"/>
</dbReference>
<dbReference type="Pfam" id="PF00389">
    <property type="entry name" value="2-Hacid_dh"/>
    <property type="match status" value="1"/>
</dbReference>
<reference evidence="8" key="1">
    <citation type="journal article" date="2019" name="Int. J. Syst. Evol. Microbiol.">
        <title>The Global Catalogue of Microorganisms (GCM) 10K type strain sequencing project: providing services to taxonomists for standard genome sequencing and annotation.</title>
        <authorList>
            <consortium name="The Broad Institute Genomics Platform"/>
            <consortium name="The Broad Institute Genome Sequencing Center for Infectious Disease"/>
            <person name="Wu L."/>
            <person name="Ma J."/>
        </authorList>
    </citation>
    <scope>NUCLEOTIDE SEQUENCE [LARGE SCALE GENOMIC DNA]</scope>
    <source>
        <strain evidence="8">JCM 17130</strain>
    </source>
</reference>
<dbReference type="Gene3D" id="3.40.50.720">
    <property type="entry name" value="NAD(P)-binding Rossmann-like Domain"/>
    <property type="match status" value="2"/>
</dbReference>
<evidence type="ECO:0000256" key="4">
    <source>
        <dbReference type="RuleBase" id="RU003719"/>
    </source>
</evidence>